<evidence type="ECO:0000313" key="1">
    <source>
        <dbReference type="EMBL" id="GLK63670.1"/>
    </source>
</evidence>
<dbReference type="AlphaFoldDB" id="A0AAD3NXA7"/>
<gene>
    <name evidence="1" type="ORF">GCM10017635_11400</name>
</gene>
<evidence type="ECO:0008006" key="3">
    <source>
        <dbReference type="Google" id="ProtNLM"/>
    </source>
</evidence>
<accession>A0AAD3NXA7</accession>
<comment type="caution">
    <text evidence="1">The sequence shown here is derived from an EMBL/GenBank/DDBJ whole genome shotgun (WGS) entry which is preliminary data.</text>
</comment>
<protein>
    <recommendedName>
        <fullName evidence="3">Protein moxZ</fullName>
    </recommendedName>
</protein>
<sequence length="154" mass="16935">MGFCRGTVVGRYAAGIAVLLALGACYEEDDQTLPSAKPRQALAAESTHWLEVDDARSPEAFLSTESGLPSRTLAPLLSALSAHYRESPRMIANRVLQLWREYPDTPLDRIMIDLMPAQDMHEKSLGPVAQQYRVLRASGAGHTDALATAMRQRE</sequence>
<organism evidence="1 2">
    <name type="scientific">Paracoccus kondratievae</name>
    <dbReference type="NCBI Taxonomy" id="135740"/>
    <lineage>
        <taxon>Bacteria</taxon>
        <taxon>Pseudomonadati</taxon>
        <taxon>Pseudomonadota</taxon>
        <taxon>Alphaproteobacteria</taxon>
        <taxon>Rhodobacterales</taxon>
        <taxon>Paracoccaceae</taxon>
        <taxon>Paracoccus</taxon>
    </lineage>
</organism>
<proteinExistence type="predicted"/>
<evidence type="ECO:0000313" key="2">
    <source>
        <dbReference type="Proteomes" id="UP001143349"/>
    </source>
</evidence>
<dbReference type="EMBL" id="BSFH01000021">
    <property type="protein sequence ID" value="GLK63670.1"/>
    <property type="molecule type" value="Genomic_DNA"/>
</dbReference>
<dbReference type="Proteomes" id="UP001143349">
    <property type="component" value="Unassembled WGS sequence"/>
</dbReference>
<reference evidence="1" key="1">
    <citation type="journal article" date="2014" name="Int. J. Syst. Evol. Microbiol.">
        <title>Complete genome sequence of Corynebacterium casei LMG S-19264T (=DSM 44701T), isolated from a smear-ripened cheese.</title>
        <authorList>
            <consortium name="US DOE Joint Genome Institute (JGI-PGF)"/>
            <person name="Walter F."/>
            <person name="Albersmeier A."/>
            <person name="Kalinowski J."/>
            <person name="Ruckert C."/>
        </authorList>
    </citation>
    <scope>NUCLEOTIDE SEQUENCE</scope>
    <source>
        <strain evidence="1">VKM B-2222</strain>
    </source>
</reference>
<keyword evidence="2" id="KW-1185">Reference proteome</keyword>
<name>A0AAD3NXA7_9RHOB</name>
<dbReference type="PROSITE" id="PS51257">
    <property type="entry name" value="PROKAR_LIPOPROTEIN"/>
    <property type="match status" value="1"/>
</dbReference>
<reference evidence="1" key="2">
    <citation type="submission" date="2023-01" db="EMBL/GenBank/DDBJ databases">
        <authorList>
            <person name="Sun Q."/>
            <person name="Evtushenko L."/>
        </authorList>
    </citation>
    <scope>NUCLEOTIDE SEQUENCE</scope>
    <source>
        <strain evidence="1">VKM B-2222</strain>
    </source>
</reference>